<dbReference type="SUPFAM" id="SSF53448">
    <property type="entry name" value="Nucleotide-diphospho-sugar transferases"/>
    <property type="match status" value="1"/>
</dbReference>
<keyword evidence="3" id="KW-1185">Reference proteome</keyword>
<dbReference type="Gene3D" id="3.90.550.10">
    <property type="entry name" value="Spore Coat Polysaccharide Biosynthesis Protein SpsA, Chain A"/>
    <property type="match status" value="1"/>
</dbReference>
<reference evidence="2 3" key="1">
    <citation type="submission" date="2017-01" db="EMBL/GenBank/DDBJ databases">
        <authorList>
            <person name="Varghese N."/>
            <person name="Submissions S."/>
        </authorList>
    </citation>
    <scope>NUCLEOTIDE SEQUENCE [LARGE SCALE GENOMIC DNA]</scope>
    <source>
        <strain evidence="2 3">ATCC 23464</strain>
    </source>
</reference>
<dbReference type="Pfam" id="PF00535">
    <property type="entry name" value="Glycos_transf_2"/>
    <property type="match status" value="1"/>
</dbReference>
<feature type="domain" description="Glycosyltransferase 2-like" evidence="1">
    <location>
        <begin position="52"/>
        <end position="160"/>
    </location>
</feature>
<protein>
    <submittedName>
        <fullName evidence="2">Glycosyl transferase family 2</fullName>
    </submittedName>
</protein>
<dbReference type="InterPro" id="IPR050256">
    <property type="entry name" value="Glycosyltransferase_2"/>
</dbReference>
<proteinExistence type="predicted"/>
<evidence type="ECO:0000313" key="2">
    <source>
        <dbReference type="EMBL" id="SIQ71780.1"/>
    </source>
</evidence>
<accession>A0ABY1JT81</accession>
<dbReference type="CDD" id="cd00761">
    <property type="entry name" value="Glyco_tranf_GTA_type"/>
    <property type="match status" value="1"/>
</dbReference>
<evidence type="ECO:0000259" key="1">
    <source>
        <dbReference type="Pfam" id="PF00535"/>
    </source>
</evidence>
<dbReference type="GO" id="GO:0016740">
    <property type="term" value="F:transferase activity"/>
    <property type="evidence" value="ECO:0007669"/>
    <property type="project" value="UniProtKB-KW"/>
</dbReference>
<dbReference type="InterPro" id="IPR029044">
    <property type="entry name" value="Nucleotide-diphossugar_trans"/>
</dbReference>
<dbReference type="RefSeq" id="WP_244555895.1">
    <property type="nucleotide sequence ID" value="NZ_FTNK01000003.1"/>
</dbReference>
<comment type="caution">
    <text evidence="2">The sequence shown here is derived from an EMBL/GenBank/DDBJ whole genome shotgun (WGS) entry which is preliminary data.</text>
</comment>
<keyword evidence="2" id="KW-0808">Transferase</keyword>
<organism evidence="2 3">
    <name type="scientific">Paenibacillus macquariensis</name>
    <dbReference type="NCBI Taxonomy" id="948756"/>
    <lineage>
        <taxon>Bacteria</taxon>
        <taxon>Bacillati</taxon>
        <taxon>Bacillota</taxon>
        <taxon>Bacilli</taxon>
        <taxon>Bacillales</taxon>
        <taxon>Paenibacillaceae</taxon>
        <taxon>Paenibacillus</taxon>
    </lineage>
</organism>
<dbReference type="PANTHER" id="PTHR48090">
    <property type="entry name" value="UNDECAPRENYL-PHOSPHATE 4-DEOXY-4-FORMAMIDO-L-ARABINOSE TRANSFERASE-RELATED"/>
    <property type="match status" value="1"/>
</dbReference>
<dbReference type="Proteomes" id="UP000186666">
    <property type="component" value="Unassembled WGS sequence"/>
</dbReference>
<sequence>MRRKRSAVQTRIELSRGTRSIKQPWYQDINEAQPLNNLRMNEDMSELTHSASVVISVCNEDKTIGQVLHELEKLPISQIVVVLNGCTDQSFQVVRKSSKAIIIHYPDRIGHDVGRAAGTKLTNTDIVLYMDGDMVISARELMPFLIAVDQGVDVALNDISAWVPPFNRQDSVTRCKSFLNRVLNRDDLQANSLTAVPHALSRRAIQTVGVTSLIVPPKAQALAIMKGLKVACVHRVDVVNHNRVRASNSGLVNDVTQLIMGDHMEALSVVMEMTGTRLQLPNESRSLLAKRRNLI</sequence>
<dbReference type="InterPro" id="IPR001173">
    <property type="entry name" value="Glyco_trans_2-like"/>
</dbReference>
<gene>
    <name evidence="2" type="ORF">SAMN05421578_103523</name>
</gene>
<dbReference type="EMBL" id="FTNK01000003">
    <property type="protein sequence ID" value="SIQ71780.1"/>
    <property type="molecule type" value="Genomic_DNA"/>
</dbReference>
<evidence type="ECO:0000313" key="3">
    <source>
        <dbReference type="Proteomes" id="UP000186666"/>
    </source>
</evidence>
<name>A0ABY1JT81_9BACL</name>